<dbReference type="InterPro" id="IPR036397">
    <property type="entry name" value="RNaseH_sf"/>
</dbReference>
<organism evidence="1 2">
    <name type="scientific">Plakobranchus ocellatus</name>
    <dbReference type="NCBI Taxonomy" id="259542"/>
    <lineage>
        <taxon>Eukaryota</taxon>
        <taxon>Metazoa</taxon>
        <taxon>Spiralia</taxon>
        <taxon>Lophotrochozoa</taxon>
        <taxon>Mollusca</taxon>
        <taxon>Gastropoda</taxon>
        <taxon>Heterobranchia</taxon>
        <taxon>Euthyneura</taxon>
        <taxon>Panpulmonata</taxon>
        <taxon>Sacoglossa</taxon>
        <taxon>Placobranchoidea</taxon>
        <taxon>Plakobranchidae</taxon>
        <taxon>Plakobranchus</taxon>
    </lineage>
</organism>
<evidence type="ECO:0000313" key="1">
    <source>
        <dbReference type="EMBL" id="GFO47675.1"/>
    </source>
</evidence>
<dbReference type="EMBL" id="BLXT01008342">
    <property type="protein sequence ID" value="GFO47675.1"/>
    <property type="molecule type" value="Genomic_DNA"/>
</dbReference>
<name>A0AAV4DUN1_9GAST</name>
<keyword evidence="2" id="KW-1185">Reference proteome</keyword>
<accession>A0AAV4DUN1</accession>
<evidence type="ECO:0000313" key="2">
    <source>
        <dbReference type="Proteomes" id="UP000735302"/>
    </source>
</evidence>
<protein>
    <submittedName>
        <fullName evidence="1">RNAse h family protein</fullName>
    </submittedName>
</protein>
<sequence length="198" mass="22441">MKWLLCLVITTTSNEKVFLTANSKIKRKCVGGKICLDVGRDAKDLAIKVKDIRRLYNLIRKYPPCGHISFVWIPAHVGIQGNENVDRIAKAALNRALSSGKLCWPDLKPKVNIYIHTIWQENWDAEGPSKLYEVLRTWEKTSAKEVKEQGYADEFSSTMDSHPVTITAQQNGLQVEQQVPSFASELPLHEIQKAFFGM</sequence>
<dbReference type="Proteomes" id="UP000735302">
    <property type="component" value="Unassembled WGS sequence"/>
</dbReference>
<dbReference type="GO" id="GO:0003676">
    <property type="term" value="F:nucleic acid binding"/>
    <property type="evidence" value="ECO:0007669"/>
    <property type="project" value="InterPro"/>
</dbReference>
<reference evidence="1 2" key="1">
    <citation type="journal article" date="2021" name="Elife">
        <title>Chloroplast acquisition without the gene transfer in kleptoplastic sea slugs, Plakobranchus ocellatus.</title>
        <authorList>
            <person name="Maeda T."/>
            <person name="Takahashi S."/>
            <person name="Yoshida T."/>
            <person name="Shimamura S."/>
            <person name="Takaki Y."/>
            <person name="Nagai Y."/>
            <person name="Toyoda A."/>
            <person name="Suzuki Y."/>
            <person name="Arimoto A."/>
            <person name="Ishii H."/>
            <person name="Satoh N."/>
            <person name="Nishiyama T."/>
            <person name="Hasebe M."/>
            <person name="Maruyama T."/>
            <person name="Minagawa J."/>
            <person name="Obokata J."/>
            <person name="Shigenobu S."/>
        </authorList>
    </citation>
    <scope>NUCLEOTIDE SEQUENCE [LARGE SCALE GENOMIC DNA]</scope>
</reference>
<comment type="caution">
    <text evidence="1">The sequence shown here is derived from an EMBL/GenBank/DDBJ whole genome shotgun (WGS) entry which is preliminary data.</text>
</comment>
<proteinExistence type="predicted"/>
<gene>
    <name evidence="1" type="ORF">PoB_007418000</name>
</gene>
<dbReference type="SUPFAM" id="SSF53098">
    <property type="entry name" value="Ribonuclease H-like"/>
    <property type="match status" value="1"/>
</dbReference>
<dbReference type="AlphaFoldDB" id="A0AAV4DUN1"/>
<dbReference type="Gene3D" id="3.30.420.10">
    <property type="entry name" value="Ribonuclease H-like superfamily/Ribonuclease H"/>
    <property type="match status" value="1"/>
</dbReference>
<dbReference type="InterPro" id="IPR012337">
    <property type="entry name" value="RNaseH-like_sf"/>
</dbReference>